<evidence type="ECO:0000256" key="1">
    <source>
        <dbReference type="ARBA" id="ARBA00010126"/>
    </source>
</evidence>
<dbReference type="EMBL" id="JAMYWD010000002">
    <property type="protein sequence ID" value="KAJ4978746.1"/>
    <property type="molecule type" value="Genomic_DNA"/>
</dbReference>
<comment type="similarity">
    <text evidence="1">Belongs to the NSRP1 family.</text>
</comment>
<accession>A0A9Q0KY00</accession>
<feature type="domain" description="Nuclear speckle splicing regulatory protein 1 N-terminal" evidence="4">
    <location>
        <begin position="38"/>
        <end position="126"/>
    </location>
</feature>
<dbReference type="PANTHER" id="PTHR30060">
    <property type="entry name" value="INNER MEMBRANE PROTEIN"/>
    <property type="match status" value="1"/>
</dbReference>
<dbReference type="InterPro" id="IPR018612">
    <property type="entry name" value="NSRP1_N"/>
</dbReference>
<evidence type="ECO:0000259" key="4">
    <source>
        <dbReference type="Pfam" id="PF09745"/>
    </source>
</evidence>
<dbReference type="OrthoDB" id="446635at2759"/>
<evidence type="ECO:0000256" key="3">
    <source>
        <dbReference type="SAM" id="MobiDB-lite"/>
    </source>
</evidence>
<dbReference type="Proteomes" id="UP001141806">
    <property type="component" value="Unassembled WGS sequence"/>
</dbReference>
<evidence type="ECO:0000313" key="6">
    <source>
        <dbReference type="Proteomes" id="UP001141806"/>
    </source>
</evidence>
<protein>
    <recommendedName>
        <fullName evidence="4">Nuclear speckle splicing regulatory protein 1 N-terminal domain-containing protein</fullName>
    </recommendedName>
</protein>
<dbReference type="Pfam" id="PF09745">
    <property type="entry name" value="NSRP1_N"/>
    <property type="match status" value="1"/>
</dbReference>
<evidence type="ECO:0000256" key="2">
    <source>
        <dbReference type="ARBA" id="ARBA00023054"/>
    </source>
</evidence>
<evidence type="ECO:0000313" key="5">
    <source>
        <dbReference type="EMBL" id="KAJ4978746.1"/>
    </source>
</evidence>
<comment type="caution">
    <text evidence="5">The sequence shown here is derived from an EMBL/GenBank/DDBJ whole genome shotgun (WGS) entry which is preliminary data.</text>
</comment>
<dbReference type="PANTHER" id="PTHR30060:SF0">
    <property type="entry name" value="COILED-COIL PROTEIN (DUF2040)-RELATED"/>
    <property type="match status" value="1"/>
</dbReference>
<name>A0A9Q0KY00_9MAGN</name>
<keyword evidence="6" id="KW-1185">Reference proteome</keyword>
<keyword evidence="2" id="KW-0175">Coiled coil</keyword>
<feature type="region of interest" description="Disordered" evidence="3">
    <location>
        <begin position="1"/>
        <end position="34"/>
    </location>
</feature>
<proteinExistence type="inferred from homology"/>
<dbReference type="AlphaFoldDB" id="A0A9Q0KY00"/>
<organism evidence="5 6">
    <name type="scientific">Protea cynaroides</name>
    <dbReference type="NCBI Taxonomy" id="273540"/>
    <lineage>
        <taxon>Eukaryota</taxon>
        <taxon>Viridiplantae</taxon>
        <taxon>Streptophyta</taxon>
        <taxon>Embryophyta</taxon>
        <taxon>Tracheophyta</taxon>
        <taxon>Spermatophyta</taxon>
        <taxon>Magnoliopsida</taxon>
        <taxon>Proteales</taxon>
        <taxon>Proteaceae</taxon>
        <taxon>Protea</taxon>
    </lineage>
</organism>
<sequence length="234" mass="27324">MKYGLQLRVQPSQQKKQPARPSILPAPGFDDDDEDHVEKEIARHATKNKSLKDPKYIQTLTEKAKEREQVHEIVYEKKLIKERSKDDHLYAGKDKFVTSAYKKKLAEQAKWLEEEQLRELREEKEDILGVVWLRRPGNQLGVQFMKAATLPFVRINLWIDTHLPLCQGTTLNSGGLTTLVSFKFEKLDVFYYFCRHLNHPDVHCLSYFEWLANHYRKHCCDGAVYLPGTNVKAL</sequence>
<dbReference type="GO" id="GO:0000381">
    <property type="term" value="P:regulation of alternative mRNA splicing, via spliceosome"/>
    <property type="evidence" value="ECO:0007669"/>
    <property type="project" value="InterPro"/>
</dbReference>
<reference evidence="5" key="1">
    <citation type="journal article" date="2023" name="Plant J.">
        <title>The genome of the king protea, Protea cynaroides.</title>
        <authorList>
            <person name="Chang J."/>
            <person name="Duong T.A."/>
            <person name="Schoeman C."/>
            <person name="Ma X."/>
            <person name="Roodt D."/>
            <person name="Barker N."/>
            <person name="Li Z."/>
            <person name="Van de Peer Y."/>
            <person name="Mizrachi E."/>
        </authorList>
    </citation>
    <scope>NUCLEOTIDE SEQUENCE</scope>
    <source>
        <tissue evidence="5">Young leaves</tissue>
    </source>
</reference>
<gene>
    <name evidence="5" type="ORF">NE237_009526</name>
</gene>